<gene>
    <name evidence="6" type="ORF">P3X46_011953</name>
</gene>
<keyword evidence="7" id="KW-1185">Reference proteome</keyword>
<comment type="subcellular location">
    <subcellularLocation>
        <location evidence="1">Nucleus</location>
    </subcellularLocation>
</comment>
<evidence type="ECO:0000256" key="1">
    <source>
        <dbReference type="ARBA" id="ARBA00004123"/>
    </source>
</evidence>
<dbReference type="Pfam" id="PF26576">
    <property type="entry name" value="IBH1_N"/>
    <property type="match status" value="1"/>
</dbReference>
<keyword evidence="3" id="KW-0804">Transcription</keyword>
<evidence type="ECO:0000259" key="5">
    <source>
        <dbReference type="Pfam" id="PF26576"/>
    </source>
</evidence>
<organism evidence="6 7">
    <name type="scientific">Hevea brasiliensis</name>
    <name type="common">Para rubber tree</name>
    <name type="synonym">Siphonia brasiliensis</name>
    <dbReference type="NCBI Taxonomy" id="3981"/>
    <lineage>
        <taxon>Eukaryota</taxon>
        <taxon>Viridiplantae</taxon>
        <taxon>Streptophyta</taxon>
        <taxon>Embryophyta</taxon>
        <taxon>Tracheophyta</taxon>
        <taxon>Spermatophyta</taxon>
        <taxon>Magnoliopsida</taxon>
        <taxon>eudicotyledons</taxon>
        <taxon>Gunneridae</taxon>
        <taxon>Pentapetalae</taxon>
        <taxon>rosids</taxon>
        <taxon>fabids</taxon>
        <taxon>Malpighiales</taxon>
        <taxon>Euphorbiaceae</taxon>
        <taxon>Crotonoideae</taxon>
        <taxon>Micrandreae</taxon>
        <taxon>Hevea</taxon>
    </lineage>
</organism>
<reference evidence="6" key="1">
    <citation type="journal article" date="2023" name="Plant Biotechnol. J.">
        <title>Chromosome-level wild Hevea brasiliensis genome provides new tools for genomic-assisted breeding and valuable loci to elevate rubber yield.</title>
        <authorList>
            <person name="Cheng H."/>
            <person name="Song X."/>
            <person name="Hu Y."/>
            <person name="Wu T."/>
            <person name="Yang Q."/>
            <person name="An Z."/>
            <person name="Feng S."/>
            <person name="Deng Z."/>
            <person name="Wu W."/>
            <person name="Zeng X."/>
            <person name="Tu M."/>
            <person name="Wang X."/>
            <person name="Huang H."/>
        </authorList>
    </citation>
    <scope>NUCLEOTIDE SEQUENCE</scope>
    <source>
        <strain evidence="6">MT/VB/25A 57/8</strain>
    </source>
</reference>
<dbReference type="InterPro" id="IPR036638">
    <property type="entry name" value="HLH_DNA-bd_sf"/>
</dbReference>
<dbReference type="PANTHER" id="PTHR33124:SF40">
    <property type="entry name" value="TRANSCRIPTION FACTOR IBH1"/>
    <property type="match status" value="1"/>
</dbReference>
<evidence type="ECO:0000256" key="2">
    <source>
        <dbReference type="ARBA" id="ARBA00023015"/>
    </source>
</evidence>
<feature type="domain" description="IBH1-like N-terminal" evidence="5">
    <location>
        <begin position="13"/>
        <end position="79"/>
    </location>
</feature>
<evidence type="ECO:0000256" key="3">
    <source>
        <dbReference type="ARBA" id="ARBA00023163"/>
    </source>
</evidence>
<proteinExistence type="predicted"/>
<dbReference type="PANTHER" id="PTHR33124">
    <property type="entry name" value="TRANSCRIPTION FACTOR IBH1-LIKE 1"/>
    <property type="match status" value="1"/>
</dbReference>
<evidence type="ECO:0000256" key="4">
    <source>
        <dbReference type="ARBA" id="ARBA00023242"/>
    </source>
</evidence>
<sequence>MNPDHHSSLNPSSSLKSRFTKTFLRSLIKINKQRPFPYCPREIFQRCHRVKTAADKSLARAAGSRRVWSRAMLCKIRNRSLRRGCQQRPSVRRIIIGYQTTKKGYCLQKKMSDDQEVGTDQASKLRKLVPGGEAMDLCSLLDEAAHYIKCLNTQVQVMRRIADIHSS</sequence>
<evidence type="ECO:0000313" key="6">
    <source>
        <dbReference type="EMBL" id="KAJ9176667.1"/>
    </source>
</evidence>
<comment type="caution">
    <text evidence="6">The sequence shown here is derived from an EMBL/GenBank/DDBJ whole genome shotgun (WGS) entry which is preliminary data.</text>
</comment>
<name>A0ABQ9MB28_HEVBR</name>
<dbReference type="EMBL" id="JARPOI010000007">
    <property type="protein sequence ID" value="KAJ9176667.1"/>
    <property type="molecule type" value="Genomic_DNA"/>
</dbReference>
<keyword evidence="2" id="KW-0805">Transcription regulation</keyword>
<dbReference type="SUPFAM" id="SSF47459">
    <property type="entry name" value="HLH, helix-loop-helix DNA-binding domain"/>
    <property type="match status" value="1"/>
</dbReference>
<dbReference type="InterPro" id="IPR059002">
    <property type="entry name" value="IBH1_N"/>
</dbReference>
<accession>A0ABQ9MB28</accession>
<protein>
    <recommendedName>
        <fullName evidence="5">IBH1-like N-terminal domain-containing protein</fullName>
    </recommendedName>
</protein>
<keyword evidence="4" id="KW-0539">Nucleus</keyword>
<evidence type="ECO:0000313" key="7">
    <source>
        <dbReference type="Proteomes" id="UP001174677"/>
    </source>
</evidence>
<dbReference type="Proteomes" id="UP001174677">
    <property type="component" value="Chromosome 7"/>
</dbReference>
<dbReference type="InterPro" id="IPR044660">
    <property type="entry name" value="IBH1-like"/>
</dbReference>